<reference evidence="2" key="1">
    <citation type="submission" date="2020-04" db="EMBL/GenBank/DDBJ databases">
        <title>Draft genome resource of the tomato pathogen Pseudocercospora fuligena.</title>
        <authorList>
            <person name="Zaccaron A."/>
        </authorList>
    </citation>
    <scope>NUCLEOTIDE SEQUENCE</scope>
    <source>
        <strain evidence="2">PF001</strain>
    </source>
</reference>
<protein>
    <submittedName>
        <fullName evidence="2">Uncharacterized protein</fullName>
    </submittedName>
</protein>
<sequence length="303" mass="33564">MPGVLGAPPGVTFNSTRTVTTNGLIDDLDELHLNGDLIPVNPKKRRHHQARTNGVPNGLSSRKADPNDPDAPEPDSDPSQEEVMKNILQGMGVIPTDEEQEKANAEEKERERQAEENRKEEERRIEEERQAALKAAKEKAEKEAKEAAAAAAAAASAKDDATIHLKQYNEARANVYRDLDDFRTSLDKILELLETHVHPTDWVVISMHNQSARQYNASIDDRYSTKLAALRNAKGLVQDTEVTIDQLEQLEPTEKLKILEKLGSTHVFPSPAEGAGQDKKDQYFRLLTNQLRVAVGLSSNAGP</sequence>
<evidence type="ECO:0000256" key="1">
    <source>
        <dbReference type="SAM" id="MobiDB-lite"/>
    </source>
</evidence>
<feature type="region of interest" description="Disordered" evidence="1">
    <location>
        <begin position="36"/>
        <end position="137"/>
    </location>
</feature>
<comment type="caution">
    <text evidence="2">The sequence shown here is derived from an EMBL/GenBank/DDBJ whole genome shotgun (WGS) entry which is preliminary data.</text>
</comment>
<feature type="compositionally biased region" description="Basic and acidic residues" evidence="1">
    <location>
        <begin position="101"/>
        <end position="137"/>
    </location>
</feature>
<dbReference type="EMBL" id="JABCIY010000061">
    <property type="protein sequence ID" value="KAF7194376.1"/>
    <property type="molecule type" value="Genomic_DNA"/>
</dbReference>
<feature type="compositionally biased region" description="Acidic residues" evidence="1">
    <location>
        <begin position="67"/>
        <end position="80"/>
    </location>
</feature>
<accession>A0A8H6RQF7</accession>
<evidence type="ECO:0000313" key="3">
    <source>
        <dbReference type="Proteomes" id="UP000660729"/>
    </source>
</evidence>
<proteinExistence type="predicted"/>
<dbReference type="AlphaFoldDB" id="A0A8H6RQF7"/>
<organism evidence="2 3">
    <name type="scientific">Pseudocercospora fuligena</name>
    <dbReference type="NCBI Taxonomy" id="685502"/>
    <lineage>
        <taxon>Eukaryota</taxon>
        <taxon>Fungi</taxon>
        <taxon>Dikarya</taxon>
        <taxon>Ascomycota</taxon>
        <taxon>Pezizomycotina</taxon>
        <taxon>Dothideomycetes</taxon>
        <taxon>Dothideomycetidae</taxon>
        <taxon>Mycosphaerellales</taxon>
        <taxon>Mycosphaerellaceae</taxon>
        <taxon>Pseudocercospora</taxon>
    </lineage>
</organism>
<dbReference type="Proteomes" id="UP000660729">
    <property type="component" value="Unassembled WGS sequence"/>
</dbReference>
<name>A0A8H6RQF7_9PEZI</name>
<gene>
    <name evidence="2" type="ORF">HII31_04181</name>
</gene>
<evidence type="ECO:0000313" key="2">
    <source>
        <dbReference type="EMBL" id="KAF7194376.1"/>
    </source>
</evidence>
<keyword evidence="3" id="KW-1185">Reference proteome</keyword>
<dbReference type="OrthoDB" id="344345at2759"/>
<feature type="compositionally biased region" description="Polar residues" evidence="1">
    <location>
        <begin position="51"/>
        <end position="60"/>
    </location>
</feature>